<dbReference type="GO" id="GO:0005829">
    <property type="term" value="C:cytosol"/>
    <property type="evidence" value="ECO:0007669"/>
    <property type="project" value="TreeGrafter"/>
</dbReference>
<dbReference type="PANTHER" id="PTHR43055:SF1">
    <property type="entry name" value="FORMATE-DEPENDENT PHOSPHORIBOSYLGLYCINAMIDE FORMYLTRANSFERASE"/>
    <property type="match status" value="1"/>
</dbReference>
<evidence type="ECO:0000256" key="2">
    <source>
        <dbReference type="ARBA" id="ARBA00022741"/>
    </source>
</evidence>
<keyword evidence="1" id="KW-0436">Ligase</keyword>
<dbReference type="SUPFAM" id="SSF51905">
    <property type="entry name" value="FAD/NAD(P)-binding domain"/>
    <property type="match status" value="1"/>
</dbReference>
<dbReference type="Gene3D" id="3.40.50.720">
    <property type="entry name" value="NAD(P)-binding Rossmann-like Domain"/>
    <property type="match status" value="1"/>
</dbReference>
<comment type="caution">
    <text evidence="5">The sequence shown here is derived from an EMBL/GenBank/DDBJ whole genome shotgun (WGS) entry which is preliminary data.</text>
</comment>
<dbReference type="GO" id="GO:0016874">
    <property type="term" value="F:ligase activity"/>
    <property type="evidence" value="ECO:0007669"/>
    <property type="project" value="UniProtKB-KW"/>
</dbReference>
<dbReference type="InterPro" id="IPR048764">
    <property type="entry name" value="PylC_N"/>
</dbReference>
<evidence type="ECO:0000256" key="3">
    <source>
        <dbReference type="ARBA" id="ARBA00022840"/>
    </source>
</evidence>
<evidence type="ECO:0000259" key="4">
    <source>
        <dbReference type="Pfam" id="PF21360"/>
    </source>
</evidence>
<dbReference type="Pfam" id="PF21360">
    <property type="entry name" value="PylC-like_N"/>
    <property type="match status" value="1"/>
</dbReference>
<dbReference type="PANTHER" id="PTHR43055">
    <property type="entry name" value="FORMATE-DEPENDENT PHOSPHORIBOSYLGLYCINAMIDE FORMYLTRANSFERASE"/>
    <property type="match status" value="1"/>
</dbReference>
<keyword evidence="2" id="KW-0547">Nucleotide-binding</keyword>
<dbReference type="AlphaFoldDB" id="X1Q4Q9"/>
<organism evidence="5">
    <name type="scientific">marine sediment metagenome</name>
    <dbReference type="NCBI Taxonomy" id="412755"/>
    <lineage>
        <taxon>unclassified sequences</taxon>
        <taxon>metagenomes</taxon>
        <taxon>ecological metagenomes</taxon>
    </lineage>
</organism>
<dbReference type="Gene3D" id="3.30.470.20">
    <property type="entry name" value="ATP-grasp fold, B domain"/>
    <property type="match status" value="1"/>
</dbReference>
<dbReference type="SUPFAM" id="SSF56059">
    <property type="entry name" value="Glutathione synthetase ATP-binding domain-like"/>
    <property type="match status" value="1"/>
</dbReference>
<dbReference type="EMBL" id="BARV01027520">
    <property type="protein sequence ID" value="GAI38239.1"/>
    <property type="molecule type" value="Genomic_DNA"/>
</dbReference>
<proteinExistence type="predicted"/>
<feature type="domain" description="PylC N-terminal" evidence="4">
    <location>
        <begin position="3"/>
        <end position="85"/>
    </location>
</feature>
<name>X1Q4Q9_9ZZZZ</name>
<evidence type="ECO:0000313" key="5">
    <source>
        <dbReference type="EMBL" id="GAI38239.1"/>
    </source>
</evidence>
<evidence type="ECO:0000256" key="1">
    <source>
        <dbReference type="ARBA" id="ARBA00022598"/>
    </source>
</evidence>
<feature type="non-terminal residue" evidence="5">
    <location>
        <position position="160"/>
    </location>
</feature>
<sequence>MRVVIVGGKLQGVEATYLAHKAGWEVILVDRNSMVPAAGLCDAFYQLDVTSEALDLPKAIKVADLIIPALEEPVALEYLSERAARESVPLAYDATAYAISSSKRESALLFAKLGVPIPTPWPKCALPVVVKPSNSSGSRGVRRINKMEELTAFVTREPNN</sequence>
<protein>
    <recommendedName>
        <fullName evidence="4">PylC N-terminal domain-containing protein</fullName>
    </recommendedName>
</protein>
<accession>X1Q4Q9</accession>
<gene>
    <name evidence="5" type="ORF">S06H3_44278</name>
</gene>
<dbReference type="GO" id="GO:0005524">
    <property type="term" value="F:ATP binding"/>
    <property type="evidence" value="ECO:0007669"/>
    <property type="project" value="UniProtKB-KW"/>
</dbReference>
<reference evidence="5" key="1">
    <citation type="journal article" date="2014" name="Front. Microbiol.">
        <title>High frequency of phylogenetically diverse reductive dehalogenase-homologous genes in deep subseafloor sedimentary metagenomes.</title>
        <authorList>
            <person name="Kawai M."/>
            <person name="Futagami T."/>
            <person name="Toyoda A."/>
            <person name="Takaki Y."/>
            <person name="Nishi S."/>
            <person name="Hori S."/>
            <person name="Arai W."/>
            <person name="Tsubouchi T."/>
            <person name="Morono Y."/>
            <person name="Uchiyama I."/>
            <person name="Ito T."/>
            <person name="Fujiyama A."/>
            <person name="Inagaki F."/>
            <person name="Takami H."/>
        </authorList>
    </citation>
    <scope>NUCLEOTIDE SEQUENCE</scope>
    <source>
        <strain evidence="5">Expedition CK06-06</strain>
    </source>
</reference>
<keyword evidence="3" id="KW-0067">ATP-binding</keyword>
<dbReference type="InterPro" id="IPR036188">
    <property type="entry name" value="FAD/NAD-bd_sf"/>
</dbReference>